<dbReference type="OrthoDB" id="9804951at2"/>
<dbReference type="PROSITE" id="PS50887">
    <property type="entry name" value="GGDEF"/>
    <property type="match status" value="1"/>
</dbReference>
<dbReference type="CDD" id="cd01948">
    <property type="entry name" value="EAL"/>
    <property type="match status" value="1"/>
</dbReference>
<dbReference type="InterPro" id="IPR000160">
    <property type="entry name" value="GGDEF_dom"/>
</dbReference>
<keyword evidence="1" id="KW-1133">Transmembrane helix</keyword>
<dbReference type="RefSeq" id="WP_007020011.1">
    <property type="nucleotide sequence ID" value="NZ_CH724125.1"/>
</dbReference>
<dbReference type="InterPro" id="IPR035919">
    <property type="entry name" value="EAL_sf"/>
</dbReference>
<evidence type="ECO:0000256" key="1">
    <source>
        <dbReference type="SAM" id="Phobius"/>
    </source>
</evidence>
<keyword evidence="5" id="KW-1185">Reference proteome</keyword>
<dbReference type="PANTHER" id="PTHR33121">
    <property type="entry name" value="CYCLIC DI-GMP PHOSPHODIESTERASE PDEF"/>
    <property type="match status" value="1"/>
</dbReference>
<dbReference type="Gene3D" id="3.30.70.270">
    <property type="match status" value="1"/>
</dbReference>
<dbReference type="EMBL" id="AAOW01000022">
    <property type="protein sequence ID" value="EAR60170.1"/>
    <property type="molecule type" value="Genomic_DNA"/>
</dbReference>
<evidence type="ECO:0000259" key="2">
    <source>
        <dbReference type="PROSITE" id="PS50883"/>
    </source>
</evidence>
<gene>
    <name evidence="4" type="ORF">MED92_11724</name>
</gene>
<dbReference type="PROSITE" id="PS50883">
    <property type="entry name" value="EAL"/>
    <property type="match status" value="1"/>
</dbReference>
<evidence type="ECO:0000313" key="5">
    <source>
        <dbReference type="Proteomes" id="UP000002171"/>
    </source>
</evidence>
<dbReference type="AlphaFoldDB" id="A0A7U8C4X4"/>
<dbReference type="SMART" id="SM00267">
    <property type="entry name" value="GGDEF"/>
    <property type="match status" value="1"/>
</dbReference>
<proteinExistence type="predicted"/>
<dbReference type="CDD" id="cd01949">
    <property type="entry name" value="GGDEF"/>
    <property type="match status" value="1"/>
</dbReference>
<dbReference type="Gene3D" id="3.20.20.450">
    <property type="entry name" value="EAL domain"/>
    <property type="match status" value="1"/>
</dbReference>
<dbReference type="GO" id="GO:0071111">
    <property type="term" value="F:cyclic-guanylate-specific phosphodiesterase activity"/>
    <property type="evidence" value="ECO:0007669"/>
    <property type="project" value="InterPro"/>
</dbReference>
<evidence type="ECO:0000313" key="4">
    <source>
        <dbReference type="EMBL" id="EAR60170.1"/>
    </source>
</evidence>
<keyword evidence="1" id="KW-0812">Transmembrane</keyword>
<dbReference type="SUPFAM" id="SSF55073">
    <property type="entry name" value="Nucleotide cyclase"/>
    <property type="match status" value="1"/>
</dbReference>
<dbReference type="InterPro" id="IPR029787">
    <property type="entry name" value="Nucleotide_cyclase"/>
</dbReference>
<feature type="transmembrane region" description="Helical" evidence="1">
    <location>
        <begin position="138"/>
        <end position="157"/>
    </location>
</feature>
<dbReference type="SUPFAM" id="SSF141868">
    <property type="entry name" value="EAL domain-like"/>
    <property type="match status" value="1"/>
</dbReference>
<accession>A0A7U8C4X4</accession>
<feature type="domain" description="EAL" evidence="2">
    <location>
        <begin position="398"/>
        <end position="652"/>
    </location>
</feature>
<dbReference type="Pfam" id="PF00563">
    <property type="entry name" value="EAL"/>
    <property type="match status" value="1"/>
</dbReference>
<dbReference type="InterPro" id="IPR043128">
    <property type="entry name" value="Rev_trsase/Diguanyl_cyclase"/>
</dbReference>
<keyword evidence="1" id="KW-0472">Membrane</keyword>
<evidence type="ECO:0000259" key="3">
    <source>
        <dbReference type="PROSITE" id="PS50887"/>
    </source>
</evidence>
<dbReference type="InterPro" id="IPR001633">
    <property type="entry name" value="EAL_dom"/>
</dbReference>
<protein>
    <submittedName>
        <fullName evidence="4">Sensory box/GGDEF family protein</fullName>
    </submittedName>
</protein>
<reference evidence="4 5" key="1">
    <citation type="submission" date="2006-02" db="EMBL/GenBank/DDBJ databases">
        <authorList>
            <person name="Pinhassi J."/>
            <person name="Pedros-Alio C."/>
            <person name="Ferriera S."/>
            <person name="Johnson J."/>
            <person name="Kravitz S."/>
            <person name="Halpern A."/>
            <person name="Remington K."/>
            <person name="Beeson K."/>
            <person name="Tran B."/>
            <person name="Rogers Y.-H."/>
            <person name="Friedman R."/>
            <person name="Venter J.C."/>
        </authorList>
    </citation>
    <scope>NUCLEOTIDE SEQUENCE [LARGE SCALE GENOMIC DNA]</scope>
    <source>
        <strain evidence="4 5">MED92</strain>
    </source>
</reference>
<dbReference type="PANTHER" id="PTHR33121:SF71">
    <property type="entry name" value="OXYGEN SENSOR PROTEIN DOSP"/>
    <property type="match status" value="1"/>
</dbReference>
<sequence>MQTITFKLIISSLLVAILTTTAYTTFALQKTLSEVNAEFESSIEQFKESYLPSLEEAVWNFNDTQAQQIINGVTTSVYIKRIEVEALPYFEVEAGEMPSITEPSSFSLNREGKRIATIRIYLDKGIREQRIKEEIFEALYFLLVFFTLQTAAIFLAVRMSVLKGLQEISSSVENYSVNQLDSKIEFQSSKTYEIELIKDSINHLIERLQGEQTKTLQYQMKLEEESNYDSLTHLPNRKNCQFYLQQRIVKDLALGEIVYVIHIDFLNFKSINSLYGSHMGDQFLITAKHKLETILEENFYISRYGSDRFVVVNYNPFHRHEVELIVDLLKKELESPVALSQDVSDFSLNVSIGIVTFPHDFSSAEALLLASERMAKESRKLSRPVYYEKALDMEINERDQIRQSLTTALKKEEFSLNYQPIVNLSDGSIHGYEALIRWHSPELGFIPPDRFIEIAEDESLIIPIEEWVINTACRDISQLSVLNNLKIKIAINISYQHFISDRFIPNLQRAISKVDLHPEQIEIELTERVLAEDAYQVETKIQRLKQMGIKVSIDDFGTGFSALNYLKDFSFDTLKIDKSFVQSMLSNERNLALVKNIIRLAHDLDIEVIAEGIELEHQYQSLAKMRCNFGQGYLMSRPVPFKELNPTTTFSPSDK</sequence>
<dbReference type="InterPro" id="IPR050706">
    <property type="entry name" value="Cyclic-di-GMP_PDE-like"/>
</dbReference>
<feature type="domain" description="GGDEF" evidence="3">
    <location>
        <begin position="256"/>
        <end position="389"/>
    </location>
</feature>
<organism evidence="4 5">
    <name type="scientific">Neptuniibacter caesariensis</name>
    <dbReference type="NCBI Taxonomy" id="207954"/>
    <lineage>
        <taxon>Bacteria</taxon>
        <taxon>Pseudomonadati</taxon>
        <taxon>Pseudomonadota</taxon>
        <taxon>Gammaproteobacteria</taxon>
        <taxon>Oceanospirillales</taxon>
        <taxon>Oceanospirillaceae</taxon>
        <taxon>Neptuniibacter</taxon>
    </lineage>
</organism>
<dbReference type="SMART" id="SM00052">
    <property type="entry name" value="EAL"/>
    <property type="match status" value="1"/>
</dbReference>
<dbReference type="Proteomes" id="UP000002171">
    <property type="component" value="Unassembled WGS sequence"/>
</dbReference>
<dbReference type="Pfam" id="PF00990">
    <property type="entry name" value="GGDEF"/>
    <property type="match status" value="1"/>
</dbReference>
<comment type="caution">
    <text evidence="4">The sequence shown here is derived from an EMBL/GenBank/DDBJ whole genome shotgun (WGS) entry which is preliminary data.</text>
</comment>
<dbReference type="NCBIfam" id="TIGR00254">
    <property type="entry name" value="GGDEF"/>
    <property type="match status" value="1"/>
</dbReference>
<name>A0A7U8C4X4_NEPCE</name>